<evidence type="ECO:0000256" key="2">
    <source>
        <dbReference type="ARBA" id="ARBA00004123"/>
    </source>
</evidence>
<evidence type="ECO:0000256" key="6">
    <source>
        <dbReference type="ARBA" id="ARBA00022723"/>
    </source>
</evidence>
<gene>
    <name evidence="12" type="ORF">TTRE_0000323301</name>
</gene>
<dbReference type="GO" id="GO:0070192">
    <property type="term" value="P:chromosome organization involved in meiotic cell cycle"/>
    <property type="evidence" value="ECO:0007669"/>
    <property type="project" value="TreeGrafter"/>
</dbReference>
<keyword evidence="5" id="KW-0158">Chromosome</keyword>
<comment type="cofactor">
    <cofactor evidence="1">
        <name>Zn(2+)</name>
        <dbReference type="ChEBI" id="CHEBI:29105"/>
    </cofactor>
</comment>
<dbReference type="GO" id="GO:0000794">
    <property type="term" value="C:condensed nuclear chromosome"/>
    <property type="evidence" value="ECO:0007669"/>
    <property type="project" value="TreeGrafter"/>
</dbReference>
<keyword evidence="8" id="KW-0539">Nucleus</keyword>
<feature type="coiled-coil region" evidence="10">
    <location>
        <begin position="276"/>
        <end position="310"/>
    </location>
</feature>
<dbReference type="GO" id="GO:0043047">
    <property type="term" value="F:single-stranded telomeric DNA binding"/>
    <property type="evidence" value="ECO:0007669"/>
    <property type="project" value="TreeGrafter"/>
</dbReference>
<keyword evidence="13" id="KW-1185">Reference proteome</keyword>
<comment type="subcellular location">
    <subcellularLocation>
        <location evidence="3">Chromosome</location>
    </subcellularLocation>
    <subcellularLocation>
        <location evidence="2">Nucleus</location>
    </subcellularLocation>
</comment>
<dbReference type="GO" id="GO:0051880">
    <property type="term" value="F:G-quadruplex DNA binding"/>
    <property type="evidence" value="ECO:0007669"/>
    <property type="project" value="TreeGrafter"/>
</dbReference>
<dbReference type="PANTHER" id="PTHR18867">
    <property type="entry name" value="RAD50"/>
    <property type="match status" value="1"/>
</dbReference>
<evidence type="ECO:0000256" key="8">
    <source>
        <dbReference type="ARBA" id="ARBA00023242"/>
    </source>
</evidence>
<keyword evidence="7" id="KW-0862">Zinc</keyword>
<dbReference type="SUPFAM" id="SSF52540">
    <property type="entry name" value="P-loop containing nucleoside triphosphate hydrolases"/>
    <property type="match status" value="1"/>
</dbReference>
<dbReference type="GO" id="GO:0007004">
    <property type="term" value="P:telomere maintenance via telomerase"/>
    <property type="evidence" value="ECO:0007669"/>
    <property type="project" value="TreeGrafter"/>
</dbReference>
<dbReference type="EMBL" id="HG805926">
    <property type="protein sequence ID" value="CDW54963.1"/>
    <property type="molecule type" value="Genomic_DNA"/>
</dbReference>
<evidence type="ECO:0000256" key="5">
    <source>
        <dbReference type="ARBA" id="ARBA00022454"/>
    </source>
</evidence>
<protein>
    <submittedName>
        <fullName evidence="12">DNA repair protein RAD50</fullName>
    </submittedName>
</protein>
<comment type="catalytic activity">
    <reaction evidence="9">
        <text>ATP + H2O = ADP + phosphate + H(+)</text>
        <dbReference type="Rhea" id="RHEA:13065"/>
        <dbReference type="ChEBI" id="CHEBI:15377"/>
        <dbReference type="ChEBI" id="CHEBI:15378"/>
        <dbReference type="ChEBI" id="CHEBI:30616"/>
        <dbReference type="ChEBI" id="CHEBI:43474"/>
        <dbReference type="ChEBI" id="CHEBI:456216"/>
    </reaction>
</comment>
<dbReference type="GO" id="GO:0000722">
    <property type="term" value="P:telomere maintenance via recombination"/>
    <property type="evidence" value="ECO:0007669"/>
    <property type="project" value="TreeGrafter"/>
</dbReference>
<evidence type="ECO:0000256" key="9">
    <source>
        <dbReference type="ARBA" id="ARBA00049360"/>
    </source>
</evidence>
<evidence type="ECO:0000256" key="1">
    <source>
        <dbReference type="ARBA" id="ARBA00001947"/>
    </source>
</evidence>
<keyword evidence="6" id="KW-0479">Metal-binding</keyword>
<dbReference type="GO" id="GO:0046872">
    <property type="term" value="F:metal ion binding"/>
    <property type="evidence" value="ECO:0007669"/>
    <property type="project" value="UniProtKB-KW"/>
</dbReference>
<dbReference type="GO" id="GO:0006302">
    <property type="term" value="P:double-strand break repair"/>
    <property type="evidence" value="ECO:0007669"/>
    <property type="project" value="InterPro"/>
</dbReference>
<dbReference type="GO" id="GO:0030870">
    <property type="term" value="C:Mre11 complex"/>
    <property type="evidence" value="ECO:0007669"/>
    <property type="project" value="TreeGrafter"/>
</dbReference>
<feature type="coiled-coil region" evidence="10">
    <location>
        <begin position="532"/>
        <end position="580"/>
    </location>
</feature>
<evidence type="ECO:0000256" key="4">
    <source>
        <dbReference type="ARBA" id="ARBA00009439"/>
    </source>
</evidence>
<proteinExistence type="inferred from homology"/>
<dbReference type="OrthoDB" id="18797at2759"/>
<evidence type="ECO:0000256" key="10">
    <source>
        <dbReference type="SAM" id="Coils"/>
    </source>
</evidence>
<organism evidence="12 13">
    <name type="scientific">Trichuris trichiura</name>
    <name type="common">Whipworm</name>
    <name type="synonym">Trichocephalus trichiurus</name>
    <dbReference type="NCBI Taxonomy" id="36087"/>
    <lineage>
        <taxon>Eukaryota</taxon>
        <taxon>Metazoa</taxon>
        <taxon>Ecdysozoa</taxon>
        <taxon>Nematoda</taxon>
        <taxon>Enoplea</taxon>
        <taxon>Dorylaimia</taxon>
        <taxon>Trichinellida</taxon>
        <taxon>Trichuridae</taxon>
        <taxon>Trichuris</taxon>
    </lineage>
</organism>
<evidence type="ECO:0000259" key="11">
    <source>
        <dbReference type="Pfam" id="PF13476"/>
    </source>
</evidence>
<feature type="coiled-coil region" evidence="10">
    <location>
        <begin position="385"/>
        <end position="443"/>
    </location>
</feature>
<sequence>MAELVGMLIRGIRSFSSDDKAQVIRFQKPLTLIVGPNGSGKTTIIECLKYATIGAMPPGAKGGAFVRDPKVYAFISCPLEMVDFYFEIDGENIMCQLLGVPKAVLDYVIFCHQEESNWPLSEPKILKDKFDELFCAERYTKAVDEVRKIRNNMRSQISNFKCELKYLLVNKERADKLQNELEEVQDNLAKMKEAVEVTEKELEPLKRKINNLTISWEKINDIKGQVERAKLSLKIHEESVESISNTIEHQFPGSDQELQTELEMYATTLNASCLLVSTLENSISELDSRLAQHQDKHLDLLAEKRGIEAEIHFLQEKITDLHRMVERECRNFHIPDAEQAGDDELISKMPCLLQDEMSNFAAKKKKHEEMKYNVKQKIEENQTLLKRCTKDLSVLKQKTEEYEMERVRIERKMNENSSAVSKLAEIETKLENTAREIETLDYTALENNWKQENANLIESKEKCLLEIKSFTVQLNCALEREKEEAELKILESELIKKREEAQHRLALHDKTISRLFADVKLDSLKTKVEMFLAEKRNQLKESTSNMQSKELLYSNAVQELDLLEQRIGDANAELSACVQKLTAANVSSRCSYVSEIKNITSQLEMLQVEKGSVDGTYFLYKKYISHVQVTPRCPACDRRFDKPGEAKKFIEKVSSI</sequence>
<dbReference type="InterPro" id="IPR038729">
    <property type="entry name" value="Rad50/SbcC_AAA"/>
</dbReference>
<dbReference type="PANTHER" id="PTHR18867:SF12">
    <property type="entry name" value="DNA REPAIR PROTEIN RAD50"/>
    <property type="match status" value="1"/>
</dbReference>
<reference evidence="12" key="2">
    <citation type="submission" date="2014-03" db="EMBL/GenBank/DDBJ databases">
        <title>The whipworm genome and dual-species transcriptomics of an intimate host-pathogen interaction.</title>
        <authorList>
            <person name="Foth B.J."/>
            <person name="Tsai I.J."/>
            <person name="Reid A.J."/>
            <person name="Bancroft A.J."/>
            <person name="Nichol S."/>
            <person name="Tracey A."/>
            <person name="Holroyd N."/>
            <person name="Cotton J.A."/>
            <person name="Stanley E.J."/>
            <person name="Zarowiecki M."/>
            <person name="Liu J.Z."/>
            <person name="Huckvale T."/>
            <person name="Cooper P.J."/>
            <person name="Grencis R.K."/>
            <person name="Berriman M."/>
        </authorList>
    </citation>
    <scope>NUCLEOTIDE SEQUENCE [LARGE SCALE GENOMIC DNA]</scope>
</reference>
<dbReference type="GO" id="GO:0016887">
    <property type="term" value="F:ATP hydrolysis activity"/>
    <property type="evidence" value="ECO:0007669"/>
    <property type="project" value="InterPro"/>
</dbReference>
<feature type="domain" description="Rad50/SbcC-type AAA" evidence="11">
    <location>
        <begin position="9"/>
        <end position="71"/>
    </location>
</feature>
<comment type="similarity">
    <text evidence="4">Belongs to the SMC family. RAD50 subfamily.</text>
</comment>
<keyword evidence="10" id="KW-0175">Coiled coil</keyword>
<dbReference type="Proteomes" id="UP000030665">
    <property type="component" value="Unassembled WGS sequence"/>
</dbReference>
<evidence type="ECO:0000313" key="13">
    <source>
        <dbReference type="Proteomes" id="UP000030665"/>
    </source>
</evidence>
<dbReference type="InterPro" id="IPR027417">
    <property type="entry name" value="P-loop_NTPase"/>
</dbReference>
<feature type="coiled-coil region" evidence="10">
    <location>
        <begin position="167"/>
        <end position="208"/>
    </location>
</feature>
<evidence type="ECO:0000256" key="7">
    <source>
        <dbReference type="ARBA" id="ARBA00022833"/>
    </source>
</evidence>
<dbReference type="AlphaFoldDB" id="A0A077Z5M6"/>
<dbReference type="STRING" id="36087.A0A077Z5M6"/>
<dbReference type="Gene3D" id="3.40.50.300">
    <property type="entry name" value="P-loop containing nucleotide triphosphate hydrolases"/>
    <property type="match status" value="1"/>
</dbReference>
<reference evidence="12" key="1">
    <citation type="submission" date="2014-01" db="EMBL/GenBank/DDBJ databases">
        <authorList>
            <person name="Aslett M."/>
        </authorList>
    </citation>
    <scope>NUCLEOTIDE SEQUENCE</scope>
</reference>
<evidence type="ECO:0000256" key="3">
    <source>
        <dbReference type="ARBA" id="ARBA00004286"/>
    </source>
</evidence>
<name>A0A077Z5M6_TRITR</name>
<evidence type="ECO:0000313" key="12">
    <source>
        <dbReference type="EMBL" id="CDW54963.1"/>
    </source>
</evidence>
<accession>A0A077Z5M6</accession>
<dbReference type="GO" id="GO:0003691">
    <property type="term" value="F:double-stranded telomeric DNA binding"/>
    <property type="evidence" value="ECO:0007669"/>
    <property type="project" value="TreeGrafter"/>
</dbReference>
<dbReference type="Pfam" id="PF13476">
    <property type="entry name" value="AAA_23"/>
    <property type="match status" value="1"/>
</dbReference>